<dbReference type="InterPro" id="IPR051044">
    <property type="entry name" value="MAG_DAG_Lipase"/>
</dbReference>
<evidence type="ECO:0000313" key="3">
    <source>
        <dbReference type="EMBL" id="GAA4418647.1"/>
    </source>
</evidence>
<evidence type="ECO:0000259" key="2">
    <source>
        <dbReference type="Pfam" id="PF12146"/>
    </source>
</evidence>
<dbReference type="Gene3D" id="3.40.50.1820">
    <property type="entry name" value="alpha/beta hydrolase"/>
    <property type="match status" value="1"/>
</dbReference>
<keyword evidence="3" id="KW-0378">Hydrolase</keyword>
<dbReference type="Proteomes" id="UP001500622">
    <property type="component" value="Unassembled WGS sequence"/>
</dbReference>
<reference evidence="4" key="1">
    <citation type="journal article" date="2019" name="Int. J. Syst. Evol. Microbiol.">
        <title>The Global Catalogue of Microorganisms (GCM) 10K type strain sequencing project: providing services to taxonomists for standard genome sequencing and annotation.</title>
        <authorList>
            <consortium name="The Broad Institute Genomics Platform"/>
            <consortium name="The Broad Institute Genome Sequencing Center for Infectious Disease"/>
            <person name="Wu L."/>
            <person name="Ma J."/>
        </authorList>
    </citation>
    <scope>NUCLEOTIDE SEQUENCE [LARGE SCALE GENOMIC DNA]</scope>
    <source>
        <strain evidence="4">JCM 17810</strain>
    </source>
</reference>
<dbReference type="Pfam" id="PF12146">
    <property type="entry name" value="Hydrolase_4"/>
    <property type="match status" value="1"/>
</dbReference>
<gene>
    <name evidence="3" type="ORF">GCM10023169_08470</name>
</gene>
<dbReference type="EMBL" id="BAABGN010000002">
    <property type="protein sequence ID" value="GAA4418647.1"/>
    <property type="molecule type" value="Genomic_DNA"/>
</dbReference>
<accession>A0ABP8KXD1</accession>
<dbReference type="SUPFAM" id="SSF53474">
    <property type="entry name" value="alpha/beta-Hydrolases"/>
    <property type="match status" value="1"/>
</dbReference>
<protein>
    <submittedName>
        <fullName evidence="3">Alpha/beta hydrolase</fullName>
    </submittedName>
</protein>
<sequence length="381" mass="41918">MSAGHGMMEVMPRRRPSDDAPPVEETAAAEGVAELPPPPSAGRWSRDVLGRGFEARTLPLLDDDEGEVVATLVRHLPADDADAPSGTPSSPTFAVLYLHGWNDYFHQRDVARRWARLGGAFYALDLRKYGRSLREHQTRGFIESLSTYDEDIHEALKVMRREQGVGTDLVLMGHSTGGLTAALWAHRHPGALRALVLNAPWLELQGSALLRGMAQPIIGRLARSQPKAVIPTSDPGFYQRTLMGWTEEDGPVPEGEEDDPFVAGWAPNPAWRVVGTPVRAGWLSAVLMGHAQVADGLEISCPILVMTSGRTIIGTRWSPELRDVDVVLDVEQIRRRALQLGPLVTLARFEGAVHDVMLSSRGVRQRAHAELSRWARAYVLR</sequence>
<comment type="caution">
    <text evidence="3">The sequence shown here is derived from an EMBL/GenBank/DDBJ whole genome shotgun (WGS) entry which is preliminary data.</text>
</comment>
<proteinExistence type="predicted"/>
<name>A0ABP8KXD1_9MICO</name>
<keyword evidence="4" id="KW-1185">Reference proteome</keyword>
<dbReference type="GO" id="GO:0016787">
    <property type="term" value="F:hydrolase activity"/>
    <property type="evidence" value="ECO:0007669"/>
    <property type="project" value="UniProtKB-KW"/>
</dbReference>
<dbReference type="InterPro" id="IPR029058">
    <property type="entry name" value="AB_hydrolase_fold"/>
</dbReference>
<feature type="compositionally biased region" description="Low complexity" evidence="1">
    <location>
        <begin position="23"/>
        <end position="34"/>
    </location>
</feature>
<organism evidence="3 4">
    <name type="scientific">Georgenia halophila</name>
    <dbReference type="NCBI Taxonomy" id="620889"/>
    <lineage>
        <taxon>Bacteria</taxon>
        <taxon>Bacillati</taxon>
        <taxon>Actinomycetota</taxon>
        <taxon>Actinomycetes</taxon>
        <taxon>Micrococcales</taxon>
        <taxon>Bogoriellaceae</taxon>
        <taxon>Georgenia</taxon>
    </lineage>
</organism>
<evidence type="ECO:0000256" key="1">
    <source>
        <dbReference type="SAM" id="MobiDB-lite"/>
    </source>
</evidence>
<dbReference type="InterPro" id="IPR022742">
    <property type="entry name" value="Hydrolase_4"/>
</dbReference>
<dbReference type="PANTHER" id="PTHR11614">
    <property type="entry name" value="PHOSPHOLIPASE-RELATED"/>
    <property type="match status" value="1"/>
</dbReference>
<feature type="region of interest" description="Disordered" evidence="1">
    <location>
        <begin position="1"/>
        <end position="44"/>
    </location>
</feature>
<evidence type="ECO:0000313" key="4">
    <source>
        <dbReference type="Proteomes" id="UP001500622"/>
    </source>
</evidence>
<feature type="domain" description="Serine aminopeptidase S33" evidence="2">
    <location>
        <begin position="91"/>
        <end position="261"/>
    </location>
</feature>